<dbReference type="AlphaFoldDB" id="A0A0J9BE51"/>
<organism evidence="1 2">
    <name type="scientific">[Clostridium] citroniae WAL-19142</name>
    <dbReference type="NCBI Taxonomy" id="742734"/>
    <lineage>
        <taxon>Bacteria</taxon>
        <taxon>Bacillati</taxon>
        <taxon>Bacillota</taxon>
        <taxon>Clostridia</taxon>
        <taxon>Lachnospirales</taxon>
        <taxon>Lachnospiraceae</taxon>
        <taxon>Enterocloster</taxon>
    </lineage>
</organism>
<accession>A0A0J9BE51</accession>
<dbReference type="OrthoDB" id="9802752at2"/>
<name>A0A0J9BE51_9FIRM</name>
<dbReference type="PATRIC" id="fig|742734.4.peg.5896"/>
<evidence type="ECO:0000313" key="1">
    <source>
        <dbReference type="EMBL" id="KMW10659.1"/>
    </source>
</evidence>
<gene>
    <name evidence="1" type="ORF">HMPREF9470_05509</name>
</gene>
<sequence>MANNKKGITIHSSAAEYLTYVASTGSNSDSFEMRYEDENIWLTQKMMATLYDVSVSAINQHLKRIFEDNELIEESVIKKYLITASDGKSYSTKHYNLQAIIAVGFKVNNERAVRFRKWAGQIVKDYTIQGWTMDKERLKKGHMFTDEYFERQLENIREIRLSERKFYQKVTDLYATAFDYDKDAKTTRQFFKMVQNKMHWAVHRHTAAELIVERANAEKEHMGLTTWESAPDGKIVKADVTIAKNYLSEKEMSYLERIVSLYLDYAELQAERRIPMSMEDWAKRLDGFLEFNGNELLMGPGKVSAEQAKLHAETEFEKYRIVQDRLFMSDYDKYLLELEYQAEQSEA</sequence>
<dbReference type="InterPro" id="IPR011204">
    <property type="entry name" value="Virulence_RhuM-like"/>
</dbReference>
<proteinExistence type="predicted"/>
<dbReference type="RefSeq" id="WP_048931259.1">
    <property type="nucleotide sequence ID" value="NZ_KQ235888.1"/>
</dbReference>
<evidence type="ECO:0008006" key="3">
    <source>
        <dbReference type="Google" id="ProtNLM"/>
    </source>
</evidence>
<protein>
    <recommendedName>
        <fullName evidence="3">Bro-N domain-containing protein</fullName>
    </recommendedName>
</protein>
<dbReference type="PANTHER" id="PTHR35810">
    <property type="entry name" value="CYTOPLASMIC PROTEIN-RELATED"/>
    <property type="match status" value="1"/>
</dbReference>
<dbReference type="GeneID" id="93280962"/>
<dbReference type="Pfam" id="PF13310">
    <property type="entry name" value="Virulence_RhuM"/>
    <property type="match status" value="1"/>
</dbReference>
<dbReference type="PANTHER" id="PTHR35810:SF1">
    <property type="entry name" value="CYTOPLASMIC PROTEIN"/>
    <property type="match status" value="1"/>
</dbReference>
<evidence type="ECO:0000313" key="2">
    <source>
        <dbReference type="Proteomes" id="UP000037392"/>
    </source>
</evidence>
<reference evidence="1 2" key="1">
    <citation type="submission" date="2011-04" db="EMBL/GenBank/DDBJ databases">
        <title>The Genome Sequence of Clostridium citroniae WAL-19142.</title>
        <authorList>
            <consortium name="The Broad Institute Genome Sequencing Platform"/>
            <person name="Earl A."/>
            <person name="Ward D."/>
            <person name="Feldgarden M."/>
            <person name="Gevers D."/>
            <person name="Warren Y.A."/>
            <person name="Tyrrell K.L."/>
            <person name="Citron D.M."/>
            <person name="Goldstein E.J."/>
            <person name="Daigneault M."/>
            <person name="Allen-Vercoe E."/>
            <person name="Young S.K."/>
            <person name="Zeng Q."/>
            <person name="Gargeya S."/>
            <person name="Fitzgerald M."/>
            <person name="Haas B."/>
            <person name="Abouelleil A."/>
            <person name="Alvarado L."/>
            <person name="Arachchi H.M."/>
            <person name="Berlin A."/>
            <person name="Brown A."/>
            <person name="Chapman S.B."/>
            <person name="Chen Z."/>
            <person name="Dunbar C."/>
            <person name="Freedman E."/>
            <person name="Gearin G."/>
            <person name="Gellesch M."/>
            <person name="Goldberg J."/>
            <person name="Griggs A."/>
            <person name="Gujja S."/>
            <person name="Heilman E.R."/>
            <person name="Heiman D."/>
            <person name="Howarth C."/>
            <person name="Larson L."/>
            <person name="Lui A."/>
            <person name="MacDonald P.J."/>
            <person name="Mehta T."/>
            <person name="Montmayeur A."/>
            <person name="Murphy C."/>
            <person name="Neiman D."/>
            <person name="Pearson M."/>
            <person name="Priest M."/>
            <person name="Roberts A."/>
            <person name="Saif S."/>
            <person name="Shea T."/>
            <person name="Shenoy N."/>
            <person name="Sisk P."/>
            <person name="Stolte C."/>
            <person name="Sykes S."/>
            <person name="White J."/>
            <person name="Yandava C."/>
            <person name="Wortman J."/>
            <person name="Nusbaum C."/>
            <person name="Birren B."/>
        </authorList>
    </citation>
    <scope>NUCLEOTIDE SEQUENCE [LARGE SCALE GENOMIC DNA]</scope>
    <source>
        <strain evidence="1 2">WAL-19142</strain>
    </source>
</reference>
<comment type="caution">
    <text evidence="1">The sequence shown here is derived from an EMBL/GenBank/DDBJ whole genome shotgun (WGS) entry which is preliminary data.</text>
</comment>
<dbReference type="EMBL" id="ADLK01000059">
    <property type="protein sequence ID" value="KMW10659.1"/>
    <property type="molecule type" value="Genomic_DNA"/>
</dbReference>
<dbReference type="Proteomes" id="UP000037392">
    <property type="component" value="Unassembled WGS sequence"/>
</dbReference>
<dbReference type="PIRSF" id="PIRSF015268">
    <property type="entry name" value="Virulence_RhuM"/>
    <property type="match status" value="1"/>
</dbReference>